<evidence type="ECO:0000256" key="2">
    <source>
        <dbReference type="ARBA" id="ARBA00022676"/>
    </source>
</evidence>
<accession>A0A807LM54</accession>
<keyword evidence="2" id="KW-0328">Glycosyltransferase</keyword>
<organism evidence="4 5">
    <name type="scientific">Kosakonia cowanii JCM 10956 = DSM 18146</name>
    <dbReference type="NCBI Taxonomy" id="1300165"/>
    <lineage>
        <taxon>Bacteria</taxon>
        <taxon>Pseudomonadati</taxon>
        <taxon>Pseudomonadota</taxon>
        <taxon>Gammaproteobacteria</taxon>
        <taxon>Enterobacterales</taxon>
        <taxon>Enterobacteriaceae</taxon>
        <taxon>Kosakonia</taxon>
    </lineage>
</organism>
<evidence type="ECO:0000313" key="4">
    <source>
        <dbReference type="EMBL" id="APZ07168.1"/>
    </source>
</evidence>
<name>A0A807LM54_9ENTR</name>
<evidence type="ECO:0000256" key="1">
    <source>
        <dbReference type="ARBA" id="ARBA00006739"/>
    </source>
</evidence>
<dbReference type="InterPro" id="IPR029044">
    <property type="entry name" value="Nucleotide-diphossugar_trans"/>
</dbReference>
<dbReference type="RefSeq" id="WP_076770120.1">
    <property type="nucleotide sequence ID" value="NZ_CP019445.1"/>
</dbReference>
<dbReference type="AlphaFoldDB" id="A0A807LM54"/>
<dbReference type="KEGG" id="kco:BWI95_20025"/>
<dbReference type="Pfam" id="PF13641">
    <property type="entry name" value="Glyco_tranf_2_3"/>
    <property type="match status" value="1"/>
</dbReference>
<protein>
    <recommendedName>
        <fullName evidence="6">Glycosyltransferase family 2 protein</fullName>
    </recommendedName>
</protein>
<keyword evidence="3" id="KW-0808">Transferase</keyword>
<evidence type="ECO:0008006" key="6">
    <source>
        <dbReference type="Google" id="ProtNLM"/>
    </source>
</evidence>
<reference evidence="4 5" key="1">
    <citation type="submission" date="2017-01" db="EMBL/GenBank/DDBJ databases">
        <authorList>
            <person name="Cao J.-M."/>
        </authorList>
    </citation>
    <scope>NUCLEOTIDE SEQUENCE [LARGE SCALE GENOMIC DNA]</scope>
    <source>
        <strain evidence="4 5">888-76</strain>
    </source>
</reference>
<sequence>MSTHTHDIRTLIVLLNWNGSGLTLECCESLAKIESTSFDVLVIDNCSEQSDFAMLEEGLLSRYQTQSHYCSKSKVTDLLNEYAVSSLVSYPLTENSQLILARSCINHGFARGCNFGALFAENSEYSHILFLNNDTVVEKDFLKALFNAESSFDLVIPQIRYYDKNDVIWNCGGSISQYGKRTYYFANKKVADINLPTHPFPVSFATGCCMLMKTKFYINSGMFTEKFFFGEEDIDYALRLKKQQAKVACVPCSIIYHKVGSSLAGDMNKLTRKAFIHYVNRFINMKSHLGFIWYLWLIPAVAKMVLNLHKIYKLSPIQNLSFTLKTIKAAFTKSGVEKVYFENIMRSGY</sequence>
<dbReference type="Gene3D" id="3.90.550.10">
    <property type="entry name" value="Spore Coat Polysaccharide Biosynthesis Protein SpsA, Chain A"/>
    <property type="match status" value="1"/>
</dbReference>
<keyword evidence="5" id="KW-1185">Reference proteome</keyword>
<dbReference type="PANTHER" id="PTHR43179:SF12">
    <property type="entry name" value="GALACTOFURANOSYLTRANSFERASE GLFT2"/>
    <property type="match status" value="1"/>
</dbReference>
<dbReference type="GO" id="GO:0016757">
    <property type="term" value="F:glycosyltransferase activity"/>
    <property type="evidence" value="ECO:0007669"/>
    <property type="project" value="UniProtKB-KW"/>
</dbReference>
<dbReference type="PANTHER" id="PTHR43179">
    <property type="entry name" value="RHAMNOSYLTRANSFERASE WBBL"/>
    <property type="match status" value="1"/>
</dbReference>
<dbReference type="SUPFAM" id="SSF53448">
    <property type="entry name" value="Nucleotide-diphospho-sugar transferases"/>
    <property type="match status" value="1"/>
</dbReference>
<comment type="similarity">
    <text evidence="1">Belongs to the glycosyltransferase 2 family.</text>
</comment>
<evidence type="ECO:0000256" key="3">
    <source>
        <dbReference type="ARBA" id="ARBA00022679"/>
    </source>
</evidence>
<proteinExistence type="inferred from homology"/>
<evidence type="ECO:0000313" key="5">
    <source>
        <dbReference type="Proteomes" id="UP000187148"/>
    </source>
</evidence>
<dbReference type="EMBL" id="CP019445">
    <property type="protein sequence ID" value="APZ07168.1"/>
    <property type="molecule type" value="Genomic_DNA"/>
</dbReference>
<gene>
    <name evidence="4" type="ORF">BWI95_20025</name>
</gene>
<dbReference type="Proteomes" id="UP000187148">
    <property type="component" value="Chromosome"/>
</dbReference>